<proteinExistence type="predicted"/>
<protein>
    <submittedName>
        <fullName evidence="2">Uncharacterized protein</fullName>
    </submittedName>
</protein>
<dbReference type="EnsemblProtists" id="Phyra72581">
    <property type="protein sequence ID" value="Phyra72581"/>
    <property type="gene ID" value="Phyra72581"/>
</dbReference>
<dbReference type="VEuPathDB" id="FungiDB:KRP22_9517"/>
<evidence type="ECO:0000313" key="2">
    <source>
        <dbReference type="EnsemblProtists" id="Phyra72581"/>
    </source>
</evidence>
<evidence type="ECO:0000313" key="3">
    <source>
        <dbReference type="Proteomes" id="UP000005238"/>
    </source>
</evidence>
<evidence type="ECO:0000256" key="1">
    <source>
        <dbReference type="ARBA" id="ARBA00022803"/>
    </source>
</evidence>
<keyword evidence="1" id="KW-0802">TPR repeat</keyword>
<dbReference type="VEuPathDB" id="FungiDB:KRP23_8862"/>
<reference evidence="2" key="2">
    <citation type="submission" date="2015-06" db="UniProtKB">
        <authorList>
            <consortium name="EnsemblProtists"/>
        </authorList>
    </citation>
    <scope>IDENTIFICATION</scope>
    <source>
        <strain evidence="2">Pr102</strain>
    </source>
</reference>
<dbReference type="HOGENOM" id="CLU_1130940_0_0_1"/>
<dbReference type="InterPro" id="IPR011990">
    <property type="entry name" value="TPR-like_helical_dom_sf"/>
</dbReference>
<dbReference type="SUPFAM" id="SSF48452">
    <property type="entry name" value="TPR-like"/>
    <property type="match status" value="1"/>
</dbReference>
<dbReference type="OMA" id="GQWKLAI"/>
<dbReference type="OrthoDB" id="2942533at2759"/>
<dbReference type="eggNOG" id="KOG4151">
    <property type="taxonomic scope" value="Eukaryota"/>
</dbReference>
<dbReference type="EMBL" id="DS565998">
    <property type="status" value="NOT_ANNOTATED_CDS"/>
    <property type="molecule type" value="Genomic_DNA"/>
</dbReference>
<dbReference type="Proteomes" id="UP000005238">
    <property type="component" value="Unassembled WGS sequence"/>
</dbReference>
<keyword evidence="3" id="KW-1185">Reference proteome</keyword>
<dbReference type="Gene3D" id="1.25.40.10">
    <property type="entry name" value="Tetratricopeptide repeat domain"/>
    <property type="match status" value="1"/>
</dbReference>
<dbReference type="PANTHER" id="PTHR46423:SF1">
    <property type="entry name" value="RNA POLYMERASE II-ASSOCIATED PROTEIN 3"/>
    <property type="match status" value="1"/>
</dbReference>
<dbReference type="GeneID" id="94230128"/>
<sequence length="246" mass="27635">MDALEALKSEGNALFQQQRFPEAVQVYTSALAELQNAEVVTDVAEQFETAVRLNRAWARIQMPGDEAVLAEEDCSAVIQKNPSCVKAFYRRALARERRGLWKVAMEDAAIIKHLEPGNPSLGSLLERLQQHIRDEEDLAPKLCHLSINGDSGHANAGTSSIDLAREAEEAWLALQADEMSFKKVYHTTTEPRRKPKKLLKAKEIAQNVMKREISEKTDDVWASLRREEATTVAKAFPRSRKSRQVG</sequence>
<organism evidence="2 3">
    <name type="scientific">Phytophthora ramorum</name>
    <name type="common">Sudden oak death agent</name>
    <dbReference type="NCBI Taxonomy" id="164328"/>
    <lineage>
        <taxon>Eukaryota</taxon>
        <taxon>Sar</taxon>
        <taxon>Stramenopiles</taxon>
        <taxon>Oomycota</taxon>
        <taxon>Peronosporomycetes</taxon>
        <taxon>Peronosporales</taxon>
        <taxon>Peronosporaceae</taxon>
        <taxon>Phytophthora</taxon>
    </lineage>
</organism>
<dbReference type="STRING" id="164328.H3GBC7"/>
<dbReference type="AlphaFoldDB" id="H3GBC7"/>
<name>H3GBC7_PHYRM</name>
<dbReference type="PANTHER" id="PTHR46423">
    <property type="entry name" value="RNA POLYMERASE II-ASSOCIATED PROTEIN 3"/>
    <property type="match status" value="1"/>
</dbReference>
<reference evidence="3" key="1">
    <citation type="journal article" date="2006" name="Science">
        <title>Phytophthora genome sequences uncover evolutionary origins and mechanisms of pathogenesis.</title>
        <authorList>
            <person name="Tyler B.M."/>
            <person name="Tripathy S."/>
            <person name="Zhang X."/>
            <person name="Dehal P."/>
            <person name="Jiang R.H."/>
            <person name="Aerts A."/>
            <person name="Arredondo F.D."/>
            <person name="Baxter L."/>
            <person name="Bensasson D."/>
            <person name="Beynon J.L."/>
            <person name="Chapman J."/>
            <person name="Damasceno C.M."/>
            <person name="Dorrance A.E."/>
            <person name="Dou D."/>
            <person name="Dickerman A.W."/>
            <person name="Dubchak I.L."/>
            <person name="Garbelotto M."/>
            <person name="Gijzen M."/>
            <person name="Gordon S.G."/>
            <person name="Govers F."/>
            <person name="Grunwald N.J."/>
            <person name="Huang W."/>
            <person name="Ivors K.L."/>
            <person name="Jones R.W."/>
            <person name="Kamoun S."/>
            <person name="Krampis K."/>
            <person name="Lamour K.H."/>
            <person name="Lee M.K."/>
            <person name="McDonald W.H."/>
            <person name="Medina M."/>
            <person name="Meijer H.J."/>
            <person name="Nordberg E.K."/>
            <person name="Maclean D.J."/>
            <person name="Ospina-Giraldo M.D."/>
            <person name="Morris P.F."/>
            <person name="Phuntumart V."/>
            <person name="Putnam N.H."/>
            <person name="Rash S."/>
            <person name="Rose J.K."/>
            <person name="Sakihama Y."/>
            <person name="Salamov A.A."/>
            <person name="Savidor A."/>
            <person name="Scheuring C.F."/>
            <person name="Smith B.M."/>
            <person name="Sobral B.W."/>
            <person name="Terry A."/>
            <person name="Torto-Alalibo T.A."/>
            <person name="Win J."/>
            <person name="Xu Z."/>
            <person name="Zhang H."/>
            <person name="Grigoriev I.V."/>
            <person name="Rokhsar D.S."/>
            <person name="Boore J.L."/>
        </authorList>
    </citation>
    <scope>NUCLEOTIDE SEQUENCE [LARGE SCALE GENOMIC DNA]</scope>
    <source>
        <strain evidence="3">Pr102</strain>
    </source>
</reference>
<dbReference type="InParanoid" id="H3GBC7"/>
<dbReference type="RefSeq" id="XP_067743800.1">
    <property type="nucleotide sequence ID" value="XM_067894359.1"/>
</dbReference>
<accession>H3GBC7</accession>
<dbReference type="InterPro" id="IPR051966">
    <property type="entry name" value="RPAP3"/>
</dbReference>